<organism evidence="1 2">
    <name type="scientific">Penstemon smallii</name>
    <dbReference type="NCBI Taxonomy" id="265156"/>
    <lineage>
        <taxon>Eukaryota</taxon>
        <taxon>Viridiplantae</taxon>
        <taxon>Streptophyta</taxon>
        <taxon>Embryophyta</taxon>
        <taxon>Tracheophyta</taxon>
        <taxon>Spermatophyta</taxon>
        <taxon>Magnoliopsida</taxon>
        <taxon>eudicotyledons</taxon>
        <taxon>Gunneridae</taxon>
        <taxon>Pentapetalae</taxon>
        <taxon>asterids</taxon>
        <taxon>lamiids</taxon>
        <taxon>Lamiales</taxon>
        <taxon>Plantaginaceae</taxon>
        <taxon>Cheloneae</taxon>
        <taxon>Penstemon</taxon>
    </lineage>
</organism>
<name>A0ABD3UA01_9LAMI</name>
<reference evidence="1 2" key="1">
    <citation type="submission" date="2024-12" db="EMBL/GenBank/DDBJ databases">
        <title>The unique morphological basis and parallel evolutionary history of personate flowers in Penstemon.</title>
        <authorList>
            <person name="Depatie T.H."/>
            <person name="Wessinger C.A."/>
        </authorList>
    </citation>
    <scope>NUCLEOTIDE SEQUENCE [LARGE SCALE GENOMIC DNA]</scope>
    <source>
        <strain evidence="1">WTNN_2</strain>
        <tissue evidence="1">Leaf</tissue>
    </source>
</reference>
<dbReference type="AlphaFoldDB" id="A0ABD3UA01"/>
<protein>
    <submittedName>
        <fullName evidence="1">Uncharacterized protein</fullName>
    </submittedName>
</protein>
<keyword evidence="2" id="KW-1185">Reference proteome</keyword>
<accession>A0ABD3UA01</accession>
<dbReference type="Gene3D" id="2.40.50.140">
    <property type="entry name" value="Nucleic acid-binding proteins"/>
    <property type="match status" value="1"/>
</dbReference>
<evidence type="ECO:0000313" key="2">
    <source>
        <dbReference type="Proteomes" id="UP001634393"/>
    </source>
</evidence>
<gene>
    <name evidence="1" type="ORF">ACJIZ3_003722</name>
</gene>
<dbReference type="EMBL" id="JBJXBP010000002">
    <property type="protein sequence ID" value="KAL3846319.1"/>
    <property type="molecule type" value="Genomic_DNA"/>
</dbReference>
<dbReference type="InterPro" id="IPR012340">
    <property type="entry name" value="NA-bd_OB-fold"/>
</dbReference>
<dbReference type="Proteomes" id="UP001634393">
    <property type="component" value="Unassembled WGS sequence"/>
</dbReference>
<sequence>MEEHPPYHEQKVRSTAYVADINRIGSKFQLYKTYIISNAYVSRHQSKYNIYNYPFQWILKYFTKVRLERNNIINPSLLTYHFASLRGLSDYVDQRILIGKHNT</sequence>
<comment type="caution">
    <text evidence="1">The sequence shown here is derived from an EMBL/GenBank/DDBJ whole genome shotgun (WGS) entry which is preliminary data.</text>
</comment>
<proteinExistence type="predicted"/>
<evidence type="ECO:0000313" key="1">
    <source>
        <dbReference type="EMBL" id="KAL3846319.1"/>
    </source>
</evidence>